<protein>
    <submittedName>
        <fullName evidence="2">Uncharacterized protein</fullName>
    </submittedName>
</protein>
<dbReference type="EMBL" id="SGPL01000951">
    <property type="protein sequence ID" value="THH05853.1"/>
    <property type="molecule type" value="Genomic_DNA"/>
</dbReference>
<comment type="caution">
    <text evidence="2">The sequence shown here is derived from an EMBL/GenBank/DDBJ whole genome shotgun (WGS) entry which is preliminary data.</text>
</comment>
<dbReference type="Proteomes" id="UP000310158">
    <property type="component" value="Unassembled WGS sequence"/>
</dbReference>
<gene>
    <name evidence="2" type="ORF">EW146_g9786</name>
</gene>
<proteinExistence type="predicted"/>
<accession>A0A4V6S162</accession>
<evidence type="ECO:0000313" key="3">
    <source>
        <dbReference type="Proteomes" id="UP000310158"/>
    </source>
</evidence>
<organism evidence="2 3">
    <name type="scientific">Bondarzewia mesenterica</name>
    <dbReference type="NCBI Taxonomy" id="1095465"/>
    <lineage>
        <taxon>Eukaryota</taxon>
        <taxon>Fungi</taxon>
        <taxon>Dikarya</taxon>
        <taxon>Basidiomycota</taxon>
        <taxon>Agaricomycotina</taxon>
        <taxon>Agaricomycetes</taxon>
        <taxon>Russulales</taxon>
        <taxon>Bondarzewiaceae</taxon>
        <taxon>Bondarzewia</taxon>
    </lineage>
</organism>
<keyword evidence="3" id="KW-1185">Reference proteome</keyword>
<keyword evidence="1" id="KW-1133">Transmembrane helix</keyword>
<evidence type="ECO:0000256" key="1">
    <source>
        <dbReference type="SAM" id="Phobius"/>
    </source>
</evidence>
<keyword evidence="1" id="KW-0812">Transmembrane</keyword>
<dbReference type="OrthoDB" id="3256525at2759"/>
<dbReference type="AlphaFoldDB" id="A0A4V6S162"/>
<evidence type="ECO:0000313" key="2">
    <source>
        <dbReference type="EMBL" id="THH05853.1"/>
    </source>
</evidence>
<name>A0A4V6S162_9AGAM</name>
<keyword evidence="1" id="KW-0472">Membrane</keyword>
<reference evidence="2 3" key="1">
    <citation type="submission" date="2019-02" db="EMBL/GenBank/DDBJ databases">
        <title>Genome sequencing of the rare red list fungi Bondarzewia mesenterica.</title>
        <authorList>
            <person name="Buettner E."/>
            <person name="Kellner H."/>
        </authorList>
    </citation>
    <scope>NUCLEOTIDE SEQUENCE [LARGE SCALE GENOMIC DNA]</scope>
    <source>
        <strain evidence="2 3">DSM 108281</strain>
    </source>
</reference>
<sequence>MSASRNKKVTNLPPLPNETWLQILEWATFVPGILDPDIHDPFESPLPASFRPPLNTVEEQNEIRTSLVTKRYLVRVCKRWHALATPLLYESVYIGGALSLYLLCDSLVKSQRQETKGSTGACALGLWVRRLDVAADDFPRRPCDSETWPLPDIIHYLPKLRILNIMTRWVCVFPSTLFAIGKACGASLQKLTCDTFIPPGKTSHSLFLNLQNLRTLIAGPLVFGEHGVTVYPLAITLSPSCDFVTLPLYMRAKPVDHVNEGLDGCSSFPFFRQVRIGRNLSGDEVSPCVLETLAVGGSKLTTAYLDLTSKRYLKSVTRALKKHCPRLARIIVILYVWDSFLDESSVDPQFQPITHLGLSCRENQTKSSTYNSIFRYLVDFAPPSLKVVRFLNPRGVADLRDHYSEALVVGTSQLRKLGIRVEDHEGNDL</sequence>
<feature type="transmembrane region" description="Helical" evidence="1">
    <location>
        <begin position="80"/>
        <end position="103"/>
    </location>
</feature>